<dbReference type="AlphaFoldDB" id="A0A835URH4"/>
<keyword evidence="7 9" id="KW-0472">Membrane</keyword>
<keyword evidence="13" id="KW-1185">Reference proteome</keyword>
<evidence type="ECO:0000313" key="13">
    <source>
        <dbReference type="Proteomes" id="UP000636800"/>
    </source>
</evidence>
<evidence type="ECO:0000313" key="12">
    <source>
        <dbReference type="EMBL" id="KAG0471292.1"/>
    </source>
</evidence>
<comment type="subcellular location">
    <subcellularLocation>
        <location evidence="1">Golgi apparatus membrane</location>
        <topology evidence="1">Single-pass type II membrane protein</topology>
    </subcellularLocation>
</comment>
<keyword evidence="3" id="KW-0328">Glycosyltransferase</keyword>
<evidence type="ECO:0000313" key="11">
    <source>
        <dbReference type="EMBL" id="KAG0449791.1"/>
    </source>
</evidence>
<feature type="transmembrane region" description="Helical" evidence="9">
    <location>
        <begin position="40"/>
        <end position="62"/>
    </location>
</feature>
<keyword evidence="8" id="KW-0325">Glycoprotein</keyword>
<gene>
    <name evidence="12" type="ORF">HPP92_015838</name>
    <name evidence="11" type="ORF">HPP92_027238</name>
</gene>
<dbReference type="GO" id="GO:0016763">
    <property type="term" value="F:pentosyltransferase activity"/>
    <property type="evidence" value="ECO:0007669"/>
    <property type="project" value="UniProtKB-ARBA"/>
</dbReference>
<dbReference type="PANTHER" id="PTHR20961">
    <property type="entry name" value="GLYCOSYLTRANSFERASE"/>
    <property type="match status" value="1"/>
</dbReference>
<dbReference type="GO" id="GO:0000139">
    <property type="term" value="C:Golgi membrane"/>
    <property type="evidence" value="ECO:0007669"/>
    <property type="project" value="UniProtKB-SubCell"/>
</dbReference>
<comment type="pathway">
    <text evidence="2">Glycan metabolism.</text>
</comment>
<accession>A0A835URH4</accession>
<dbReference type="PANTHER" id="PTHR20961:SF38">
    <property type="entry name" value="PROTEIN O-LINKED-MANNOSE BETA-1,4-N-ACETYLGLUCOSAMINYLTRANSFERASE 2"/>
    <property type="match status" value="1"/>
</dbReference>
<sequence>MPIKIENINKPRSEPNMDDYCSTRRKKFSLFSSSHSTSRFSVYGLISSACILTLFQIHMLLFSRRQPNASPITFLPLKDLRFAATPMDGSTWFMSALNDTHEAGEAEHLLFPSYASHHKLLCLAGRDRSNGTRNSYALAPRGSLPEGAKLLKGISFVSDSYYDYENLWHGLSAVVPFMAWHGRKRCEKPERWVLYHRGELRVQMSPWVSSLIEAVLGEEPRIEDYAEAGDGPYCFEKAVVFRHNEGEMKGKRKEMVYEMMRCKSRVSCGLLNGGEGGEGVVRVTLLLRTGARSFKDEKGVLNVFHSECRKVDRCRLTVARSDNLTFCDQVKLMTETDILASPHGAQLTNMFLMDRNSSVMEFFPKGWKQLAGAGQFVFRWIAIAAGIRHQGAWHDPVGDPCPYADNSRCFPFYKNGRIGHDDAYLTNWTSRVIRETRDYKLTDGYRTTRRRLRTETCLCSAKEGRRS</sequence>
<keyword evidence="4" id="KW-0808">Transferase</keyword>
<dbReference type="InterPro" id="IPR007657">
    <property type="entry name" value="Glycosyltransferase_61"/>
</dbReference>
<evidence type="ECO:0000256" key="1">
    <source>
        <dbReference type="ARBA" id="ARBA00004323"/>
    </source>
</evidence>
<dbReference type="Pfam" id="PF04577">
    <property type="entry name" value="Glyco_transf_61"/>
    <property type="match status" value="1"/>
</dbReference>
<dbReference type="OrthoDB" id="529273at2759"/>
<evidence type="ECO:0000256" key="2">
    <source>
        <dbReference type="ARBA" id="ARBA00004881"/>
    </source>
</evidence>
<dbReference type="EMBL" id="JADCNM010000008">
    <property type="protein sequence ID" value="KAG0471292.1"/>
    <property type="molecule type" value="Genomic_DNA"/>
</dbReference>
<comment type="caution">
    <text evidence="12">The sequence shown here is derived from an EMBL/GenBank/DDBJ whole genome shotgun (WGS) entry which is preliminary data.</text>
</comment>
<proteinExistence type="predicted"/>
<evidence type="ECO:0000256" key="8">
    <source>
        <dbReference type="ARBA" id="ARBA00023180"/>
    </source>
</evidence>
<evidence type="ECO:0000256" key="6">
    <source>
        <dbReference type="ARBA" id="ARBA00022989"/>
    </source>
</evidence>
<evidence type="ECO:0000256" key="9">
    <source>
        <dbReference type="SAM" id="Phobius"/>
    </source>
</evidence>
<evidence type="ECO:0000256" key="5">
    <source>
        <dbReference type="ARBA" id="ARBA00022692"/>
    </source>
</evidence>
<evidence type="ECO:0000256" key="3">
    <source>
        <dbReference type="ARBA" id="ARBA00022676"/>
    </source>
</evidence>
<keyword evidence="5 9" id="KW-0812">Transmembrane</keyword>
<organism evidence="12 14">
    <name type="scientific">Vanilla planifolia</name>
    <name type="common">Vanilla</name>
    <dbReference type="NCBI Taxonomy" id="51239"/>
    <lineage>
        <taxon>Eukaryota</taxon>
        <taxon>Viridiplantae</taxon>
        <taxon>Streptophyta</taxon>
        <taxon>Embryophyta</taxon>
        <taxon>Tracheophyta</taxon>
        <taxon>Spermatophyta</taxon>
        <taxon>Magnoliopsida</taxon>
        <taxon>Liliopsida</taxon>
        <taxon>Asparagales</taxon>
        <taxon>Orchidaceae</taxon>
        <taxon>Vanilloideae</taxon>
        <taxon>Vanilleae</taxon>
        <taxon>Vanilla</taxon>
    </lineage>
</organism>
<name>A0A835URH4_VANPL</name>
<evidence type="ECO:0000256" key="4">
    <source>
        <dbReference type="ARBA" id="ARBA00022679"/>
    </source>
</evidence>
<dbReference type="InterPro" id="IPR049625">
    <property type="entry name" value="Glyco_transf_61_cat"/>
</dbReference>
<keyword evidence="6 9" id="KW-1133">Transmembrane helix</keyword>
<dbReference type="Proteomes" id="UP000636800">
    <property type="component" value="Unassembled WGS sequence"/>
</dbReference>
<feature type="domain" description="Glycosyltransferase 61 catalytic" evidence="10">
    <location>
        <begin position="281"/>
        <end position="360"/>
    </location>
</feature>
<dbReference type="Proteomes" id="UP000639772">
    <property type="component" value="Unassembled WGS sequence"/>
</dbReference>
<protein>
    <recommendedName>
        <fullName evidence="10">Glycosyltransferase 61 catalytic domain-containing protein</fullName>
    </recommendedName>
</protein>
<evidence type="ECO:0000259" key="10">
    <source>
        <dbReference type="Pfam" id="PF04577"/>
    </source>
</evidence>
<evidence type="ECO:0000256" key="7">
    <source>
        <dbReference type="ARBA" id="ARBA00023136"/>
    </source>
</evidence>
<dbReference type="EMBL" id="JADCNL010000161">
    <property type="protein sequence ID" value="KAG0449791.1"/>
    <property type="molecule type" value="Genomic_DNA"/>
</dbReference>
<reference evidence="13 14" key="1">
    <citation type="journal article" date="2020" name="Nat. Food">
        <title>A phased Vanilla planifolia genome enables genetic improvement of flavour and production.</title>
        <authorList>
            <person name="Hasing T."/>
            <person name="Tang H."/>
            <person name="Brym M."/>
            <person name="Khazi F."/>
            <person name="Huang T."/>
            <person name="Chambers A.H."/>
        </authorList>
    </citation>
    <scope>NUCLEOTIDE SEQUENCE [LARGE SCALE GENOMIC DNA]</scope>
    <source>
        <tissue evidence="12">Leaf</tissue>
    </source>
</reference>
<evidence type="ECO:0000313" key="14">
    <source>
        <dbReference type="Proteomes" id="UP000639772"/>
    </source>
</evidence>